<dbReference type="RefSeq" id="WP_022939377.1">
    <property type="nucleotide sequence ID" value="NZ_CABKRQ010000009.1"/>
</dbReference>
<dbReference type="Proteomes" id="UP000247612">
    <property type="component" value="Unassembled WGS sequence"/>
</dbReference>
<evidence type="ECO:0000256" key="3">
    <source>
        <dbReference type="ARBA" id="ARBA00022490"/>
    </source>
</evidence>
<evidence type="ECO:0000256" key="7">
    <source>
        <dbReference type="ARBA" id="ARBA00022777"/>
    </source>
</evidence>
<dbReference type="GO" id="GO:0016301">
    <property type="term" value="F:kinase activity"/>
    <property type="evidence" value="ECO:0007669"/>
    <property type="project" value="UniProtKB-KW"/>
</dbReference>
<dbReference type="EMBL" id="QJKH01000015">
    <property type="protein sequence ID" value="PXX76072.1"/>
    <property type="molecule type" value="Genomic_DNA"/>
</dbReference>
<dbReference type="AlphaFoldDB" id="A0A318KTQ7"/>
<evidence type="ECO:0000256" key="1">
    <source>
        <dbReference type="ARBA" id="ARBA00004496"/>
    </source>
</evidence>
<dbReference type="STRING" id="1034346.GCA_000313565_03101"/>
<evidence type="ECO:0000256" key="4">
    <source>
        <dbReference type="ARBA" id="ARBA00022597"/>
    </source>
</evidence>
<dbReference type="Pfam" id="PF03610">
    <property type="entry name" value="EIIA-man"/>
    <property type="match status" value="1"/>
</dbReference>
<accession>A0A318KTQ7</accession>
<keyword evidence="4" id="KW-0762">Sugar transport</keyword>
<evidence type="ECO:0000256" key="6">
    <source>
        <dbReference type="ARBA" id="ARBA00022683"/>
    </source>
</evidence>
<keyword evidence="3" id="KW-0963">Cytoplasm</keyword>
<gene>
    <name evidence="9" type="ORF">DES51_11549</name>
</gene>
<organism evidence="9 10">
    <name type="scientific">Dielma fastidiosa</name>
    <dbReference type="NCBI Taxonomy" id="1034346"/>
    <lineage>
        <taxon>Bacteria</taxon>
        <taxon>Bacillati</taxon>
        <taxon>Bacillota</taxon>
        <taxon>Erysipelotrichia</taxon>
        <taxon>Erysipelotrichales</taxon>
        <taxon>Erysipelotrichaceae</taxon>
        <taxon>Dielma</taxon>
    </lineage>
</organism>
<evidence type="ECO:0000256" key="2">
    <source>
        <dbReference type="ARBA" id="ARBA00022448"/>
    </source>
</evidence>
<evidence type="ECO:0000313" key="10">
    <source>
        <dbReference type="Proteomes" id="UP000247612"/>
    </source>
</evidence>
<sequence length="138" mass="15316">MVKYVIITHGPLAEAFKETLRMFFGNDVENIFTIGLYPNEAIDSLKNSIASLIKKQYTKDGLLIFLDIYGGSPFNMTACVLNELSDDYSCIECFSGVNLAILMEVIANSNSLSLKEMCELIEHKGPASIINVRKALEL</sequence>
<dbReference type="GO" id="GO:0009401">
    <property type="term" value="P:phosphoenolpyruvate-dependent sugar phosphotransferase system"/>
    <property type="evidence" value="ECO:0007669"/>
    <property type="project" value="UniProtKB-KW"/>
</dbReference>
<dbReference type="Gene3D" id="3.40.50.510">
    <property type="entry name" value="Phosphotransferase system, mannose-type IIA component"/>
    <property type="match status" value="1"/>
</dbReference>
<dbReference type="OrthoDB" id="9799827at2"/>
<dbReference type="InterPro" id="IPR051471">
    <property type="entry name" value="Bacterial_PTS_sugar_comp"/>
</dbReference>
<evidence type="ECO:0000256" key="5">
    <source>
        <dbReference type="ARBA" id="ARBA00022679"/>
    </source>
</evidence>
<dbReference type="PROSITE" id="PS51096">
    <property type="entry name" value="PTS_EIIA_TYPE_4"/>
    <property type="match status" value="1"/>
</dbReference>
<keyword evidence="2" id="KW-0813">Transport</keyword>
<comment type="subcellular location">
    <subcellularLocation>
        <location evidence="1">Cytoplasm</location>
    </subcellularLocation>
</comment>
<keyword evidence="6" id="KW-0598">Phosphotransferase system</keyword>
<dbReference type="PANTHER" id="PTHR33799:SF1">
    <property type="entry name" value="PTS SYSTEM MANNOSE-SPECIFIC EIIAB COMPONENT-RELATED"/>
    <property type="match status" value="1"/>
</dbReference>
<dbReference type="PANTHER" id="PTHR33799">
    <property type="entry name" value="PTS PERMEASE-RELATED-RELATED"/>
    <property type="match status" value="1"/>
</dbReference>
<protein>
    <submittedName>
        <fullName evidence="9">PTS system mannose-specific IIA component</fullName>
    </submittedName>
</protein>
<keyword evidence="7" id="KW-0418">Kinase</keyword>
<dbReference type="InterPro" id="IPR004701">
    <property type="entry name" value="PTS_EIIA_man-typ"/>
</dbReference>
<dbReference type="InterPro" id="IPR036662">
    <property type="entry name" value="PTS_EIIA_man-typ_sf"/>
</dbReference>
<keyword evidence="10" id="KW-1185">Reference proteome</keyword>
<dbReference type="InterPro" id="IPR033887">
    <property type="entry name" value="PTS_IIA_man"/>
</dbReference>
<proteinExistence type="predicted"/>
<name>A0A318KTQ7_9FIRM</name>
<comment type="caution">
    <text evidence="9">The sequence shown here is derived from an EMBL/GenBank/DDBJ whole genome shotgun (WGS) entry which is preliminary data.</text>
</comment>
<dbReference type="GO" id="GO:0005737">
    <property type="term" value="C:cytoplasm"/>
    <property type="evidence" value="ECO:0007669"/>
    <property type="project" value="UniProtKB-SubCell"/>
</dbReference>
<feature type="domain" description="PTS EIIA type-4" evidence="8">
    <location>
        <begin position="1"/>
        <end position="129"/>
    </location>
</feature>
<keyword evidence="5" id="KW-0808">Transferase</keyword>
<dbReference type="GeneID" id="94441814"/>
<dbReference type="GO" id="GO:0016020">
    <property type="term" value="C:membrane"/>
    <property type="evidence" value="ECO:0007669"/>
    <property type="project" value="InterPro"/>
</dbReference>
<evidence type="ECO:0000313" key="9">
    <source>
        <dbReference type="EMBL" id="PXX76072.1"/>
    </source>
</evidence>
<dbReference type="SUPFAM" id="SSF53062">
    <property type="entry name" value="PTS system fructose IIA component-like"/>
    <property type="match status" value="1"/>
</dbReference>
<dbReference type="CDD" id="cd00006">
    <property type="entry name" value="PTS_IIA_man"/>
    <property type="match status" value="1"/>
</dbReference>
<reference evidence="9 10" key="1">
    <citation type="submission" date="2018-05" db="EMBL/GenBank/DDBJ databases">
        <title>Genomic Encyclopedia of Type Strains, Phase IV (KMG-IV): sequencing the most valuable type-strain genomes for metagenomic binning, comparative biology and taxonomic classification.</title>
        <authorList>
            <person name="Goeker M."/>
        </authorList>
    </citation>
    <scope>NUCLEOTIDE SEQUENCE [LARGE SCALE GENOMIC DNA]</scope>
    <source>
        <strain evidence="9 10">JC118</strain>
    </source>
</reference>
<evidence type="ECO:0000259" key="8">
    <source>
        <dbReference type="PROSITE" id="PS51096"/>
    </source>
</evidence>